<dbReference type="RefSeq" id="WP_046291964.1">
    <property type="nucleotide sequence ID" value="NZ_CP011253.3"/>
</dbReference>
<dbReference type="AlphaFoldDB" id="A0A0E3U7W3"/>
<reference evidence="1" key="1">
    <citation type="submission" date="2016-06" db="EMBL/GenBank/DDBJ databases">
        <title>Pandoraea oxalativorans DSM 23570 Genome Sequencing.</title>
        <authorList>
            <person name="Ee R."/>
            <person name="Lim Y.-L."/>
            <person name="Yong D."/>
            <person name="Yin W.-F."/>
            <person name="Chan K.-G."/>
        </authorList>
    </citation>
    <scope>NUCLEOTIDE SEQUENCE</scope>
    <source>
        <strain evidence="1">DSM 23570</strain>
    </source>
</reference>
<evidence type="ECO:0000313" key="1">
    <source>
        <dbReference type="EMBL" id="AKC70783.1"/>
    </source>
</evidence>
<dbReference type="HOGENOM" id="CLU_182250_0_0_4"/>
<sequence>MAAVLTFRYRNFSVICSALPHRGGGYHGKALVQAGDGMIRHHEVETLKDDVHSDEQTALDEAAVMAREWIDQQY</sequence>
<organism evidence="1 2">
    <name type="scientific">Pandoraea oxalativorans</name>
    <dbReference type="NCBI Taxonomy" id="573737"/>
    <lineage>
        <taxon>Bacteria</taxon>
        <taxon>Pseudomonadati</taxon>
        <taxon>Pseudomonadota</taxon>
        <taxon>Betaproteobacteria</taxon>
        <taxon>Burkholderiales</taxon>
        <taxon>Burkholderiaceae</taxon>
        <taxon>Pandoraea</taxon>
    </lineage>
</organism>
<dbReference type="OrthoDB" id="9155788at2"/>
<dbReference type="Proteomes" id="UP000035050">
    <property type="component" value="Chromosome"/>
</dbReference>
<dbReference type="EMBL" id="CP011253">
    <property type="protein sequence ID" value="AKC70783.1"/>
    <property type="molecule type" value="Genomic_DNA"/>
</dbReference>
<accession>A0A0E3U7W3</accession>
<gene>
    <name evidence="1" type="ORF">MB84_16815</name>
</gene>
<keyword evidence="2" id="KW-1185">Reference proteome</keyword>
<name>A0A0E3U7W3_9BURK</name>
<evidence type="ECO:0000313" key="2">
    <source>
        <dbReference type="Proteomes" id="UP000035050"/>
    </source>
</evidence>
<protein>
    <submittedName>
        <fullName evidence="1">Uncharacterized protein</fullName>
    </submittedName>
</protein>
<proteinExistence type="predicted"/>
<dbReference type="KEGG" id="pox:MB84_16815"/>
<dbReference type="PATRIC" id="fig|573737.6.peg.4303"/>